<feature type="domain" description="Riboflavin kinase" evidence="8">
    <location>
        <begin position="2"/>
        <end position="122"/>
    </location>
</feature>
<comment type="catalytic activity">
    <reaction evidence="7">
        <text>riboflavin + ATP = FMN + ADP + H(+)</text>
        <dbReference type="Rhea" id="RHEA:14357"/>
        <dbReference type="ChEBI" id="CHEBI:15378"/>
        <dbReference type="ChEBI" id="CHEBI:30616"/>
        <dbReference type="ChEBI" id="CHEBI:57986"/>
        <dbReference type="ChEBI" id="CHEBI:58210"/>
        <dbReference type="ChEBI" id="CHEBI:456216"/>
        <dbReference type="EC" id="2.7.1.26"/>
    </reaction>
</comment>
<dbReference type="InterPro" id="IPR015865">
    <property type="entry name" value="Riboflavin_kinase_bac/euk"/>
</dbReference>
<evidence type="ECO:0000256" key="5">
    <source>
        <dbReference type="ARBA" id="ARBA00022741"/>
    </source>
</evidence>
<dbReference type="EC" id="2.7.1.26" evidence="1"/>
<proteinExistence type="predicted"/>
<dbReference type="PANTHER" id="PTHR22749:SF6">
    <property type="entry name" value="RIBOFLAVIN KINASE"/>
    <property type="match status" value="1"/>
</dbReference>
<dbReference type="GO" id="GO:0005524">
    <property type="term" value="F:ATP binding"/>
    <property type="evidence" value="ECO:0007669"/>
    <property type="project" value="UniProtKB-KW"/>
</dbReference>
<keyword evidence="6" id="KW-0067">ATP-binding</keyword>
<evidence type="ECO:0000313" key="10">
    <source>
        <dbReference type="Proteomes" id="UP000178944"/>
    </source>
</evidence>
<evidence type="ECO:0000259" key="8">
    <source>
        <dbReference type="SMART" id="SM00904"/>
    </source>
</evidence>
<evidence type="ECO:0000313" key="9">
    <source>
        <dbReference type="EMBL" id="OGY55160.1"/>
    </source>
</evidence>
<sequence>MSLVIEGRVRPGRQVGRQLGFPTINIAVPRSIRKRQWGIYASLVKIGESVYPGVTHLGPPKTFHLSRATCETFLLTLRRPLADQRVSKRLLLKLREVEHFSSIKQLKRQMGADVRTARKFFGL</sequence>
<evidence type="ECO:0000256" key="1">
    <source>
        <dbReference type="ARBA" id="ARBA00012105"/>
    </source>
</evidence>
<dbReference type="Proteomes" id="UP000178944">
    <property type="component" value="Unassembled WGS sequence"/>
</dbReference>
<accession>A0A1G1YU97</accession>
<gene>
    <name evidence="9" type="ORF">A2951_02555</name>
</gene>
<comment type="caution">
    <text evidence="9">The sequence shown here is derived from an EMBL/GenBank/DDBJ whole genome shotgun (WGS) entry which is preliminary data.</text>
</comment>
<keyword evidence="4" id="KW-0808">Transferase</keyword>
<name>A0A1G1YU97_9BACT</name>
<organism evidence="9 10">
    <name type="scientific">Candidatus Buchananbacteria bacterium RIFCSPLOWO2_01_FULL_56_15</name>
    <dbReference type="NCBI Taxonomy" id="1797547"/>
    <lineage>
        <taxon>Bacteria</taxon>
        <taxon>Candidatus Buchananiibacteriota</taxon>
    </lineage>
</organism>
<dbReference type="InterPro" id="IPR023468">
    <property type="entry name" value="Riboflavin_kinase"/>
</dbReference>
<dbReference type="Pfam" id="PF01687">
    <property type="entry name" value="Flavokinase"/>
    <property type="match status" value="1"/>
</dbReference>
<dbReference type="PANTHER" id="PTHR22749">
    <property type="entry name" value="RIBOFLAVIN KINASE/FMN ADENYLYLTRANSFERASE"/>
    <property type="match status" value="1"/>
</dbReference>
<dbReference type="InterPro" id="IPR023465">
    <property type="entry name" value="Riboflavin_kinase_dom_sf"/>
</dbReference>
<dbReference type="GO" id="GO:0009231">
    <property type="term" value="P:riboflavin biosynthetic process"/>
    <property type="evidence" value="ECO:0007669"/>
    <property type="project" value="InterPro"/>
</dbReference>
<evidence type="ECO:0000256" key="6">
    <source>
        <dbReference type="ARBA" id="ARBA00022840"/>
    </source>
</evidence>
<dbReference type="AlphaFoldDB" id="A0A1G1YU97"/>
<keyword evidence="5" id="KW-0547">Nucleotide-binding</keyword>
<dbReference type="Gene3D" id="2.40.30.30">
    <property type="entry name" value="Riboflavin kinase-like"/>
    <property type="match status" value="1"/>
</dbReference>
<dbReference type="SUPFAM" id="SSF82114">
    <property type="entry name" value="Riboflavin kinase-like"/>
    <property type="match status" value="1"/>
</dbReference>
<dbReference type="GO" id="GO:0009398">
    <property type="term" value="P:FMN biosynthetic process"/>
    <property type="evidence" value="ECO:0007669"/>
    <property type="project" value="TreeGrafter"/>
</dbReference>
<keyword evidence="3" id="KW-0288">FMN</keyword>
<evidence type="ECO:0000256" key="4">
    <source>
        <dbReference type="ARBA" id="ARBA00022679"/>
    </source>
</evidence>
<evidence type="ECO:0000256" key="3">
    <source>
        <dbReference type="ARBA" id="ARBA00022643"/>
    </source>
</evidence>
<dbReference type="SMART" id="SM00904">
    <property type="entry name" value="Flavokinase"/>
    <property type="match status" value="1"/>
</dbReference>
<evidence type="ECO:0000256" key="2">
    <source>
        <dbReference type="ARBA" id="ARBA00022630"/>
    </source>
</evidence>
<protein>
    <recommendedName>
        <fullName evidence="1">riboflavin kinase</fullName>
        <ecNumber evidence="1">2.7.1.26</ecNumber>
    </recommendedName>
</protein>
<keyword evidence="2" id="KW-0285">Flavoprotein</keyword>
<reference evidence="9 10" key="1">
    <citation type="journal article" date="2016" name="Nat. Commun.">
        <title>Thousands of microbial genomes shed light on interconnected biogeochemical processes in an aquifer system.</title>
        <authorList>
            <person name="Anantharaman K."/>
            <person name="Brown C.T."/>
            <person name="Hug L.A."/>
            <person name="Sharon I."/>
            <person name="Castelle C.J."/>
            <person name="Probst A.J."/>
            <person name="Thomas B.C."/>
            <person name="Singh A."/>
            <person name="Wilkins M.J."/>
            <person name="Karaoz U."/>
            <person name="Brodie E.L."/>
            <person name="Williams K.H."/>
            <person name="Hubbard S.S."/>
            <person name="Banfield J.F."/>
        </authorList>
    </citation>
    <scope>NUCLEOTIDE SEQUENCE [LARGE SCALE GENOMIC DNA]</scope>
</reference>
<dbReference type="GO" id="GO:0008531">
    <property type="term" value="F:riboflavin kinase activity"/>
    <property type="evidence" value="ECO:0007669"/>
    <property type="project" value="UniProtKB-EC"/>
</dbReference>
<dbReference type="EMBL" id="MHIQ01000008">
    <property type="protein sequence ID" value="OGY55160.1"/>
    <property type="molecule type" value="Genomic_DNA"/>
</dbReference>
<evidence type="ECO:0000256" key="7">
    <source>
        <dbReference type="ARBA" id="ARBA00047880"/>
    </source>
</evidence>